<dbReference type="AlphaFoldDB" id="A0AAN7PIP3"/>
<evidence type="ECO:0000313" key="1">
    <source>
        <dbReference type="EMBL" id="KAK4887397.1"/>
    </source>
</evidence>
<keyword evidence="2" id="KW-1185">Reference proteome</keyword>
<dbReference type="Proteomes" id="UP001353858">
    <property type="component" value="Unassembled WGS sequence"/>
</dbReference>
<accession>A0AAN7PIP3</accession>
<gene>
    <name evidence="1" type="ORF">RN001_003668</name>
</gene>
<organism evidence="1 2">
    <name type="scientific">Aquatica leii</name>
    <dbReference type="NCBI Taxonomy" id="1421715"/>
    <lineage>
        <taxon>Eukaryota</taxon>
        <taxon>Metazoa</taxon>
        <taxon>Ecdysozoa</taxon>
        <taxon>Arthropoda</taxon>
        <taxon>Hexapoda</taxon>
        <taxon>Insecta</taxon>
        <taxon>Pterygota</taxon>
        <taxon>Neoptera</taxon>
        <taxon>Endopterygota</taxon>
        <taxon>Coleoptera</taxon>
        <taxon>Polyphaga</taxon>
        <taxon>Elateriformia</taxon>
        <taxon>Elateroidea</taxon>
        <taxon>Lampyridae</taxon>
        <taxon>Luciolinae</taxon>
        <taxon>Aquatica</taxon>
    </lineage>
</organism>
<name>A0AAN7PIP3_9COLE</name>
<dbReference type="EMBL" id="JARPUR010000001">
    <property type="protein sequence ID" value="KAK4887397.1"/>
    <property type="molecule type" value="Genomic_DNA"/>
</dbReference>
<evidence type="ECO:0000313" key="2">
    <source>
        <dbReference type="Proteomes" id="UP001353858"/>
    </source>
</evidence>
<reference evidence="2" key="1">
    <citation type="submission" date="2023-01" db="EMBL/GenBank/DDBJ databases">
        <title>Key to firefly adult light organ development and bioluminescence: homeobox transcription factors regulate luciferase expression and transportation to peroxisome.</title>
        <authorList>
            <person name="Fu X."/>
        </authorList>
    </citation>
    <scope>NUCLEOTIDE SEQUENCE [LARGE SCALE GENOMIC DNA]</scope>
</reference>
<protein>
    <submittedName>
        <fullName evidence="1">Uncharacterized protein</fullName>
    </submittedName>
</protein>
<comment type="caution">
    <text evidence="1">The sequence shown here is derived from an EMBL/GenBank/DDBJ whole genome shotgun (WGS) entry which is preliminary data.</text>
</comment>
<sequence length="72" mass="8130">MCREKSANAIASQLATTLTKIHPYYVTTDISERVPVIDDLQEERIPSASSNPTTSKPKDVFFILSNKYTKIR</sequence>
<proteinExistence type="predicted"/>